<dbReference type="STRING" id="714315.GCA_000516535_00384"/>
<dbReference type="InterPro" id="IPR048494">
    <property type="entry name" value="Dit-like_N"/>
</dbReference>
<gene>
    <name evidence="2" type="ORF">JCM16774_0373</name>
</gene>
<feature type="domain" description="Dit-like phage tail protein N-terminal" evidence="1">
    <location>
        <begin position="20"/>
        <end position="120"/>
    </location>
</feature>
<dbReference type="KEGG" id="lgo:JCM16774_0373"/>
<dbReference type="Pfam" id="PF21821">
    <property type="entry name" value="Dit_like"/>
    <property type="match status" value="1"/>
</dbReference>
<organism evidence="2 3">
    <name type="scientific">Pseudoleptotrichia goodfellowii</name>
    <dbReference type="NCBI Taxonomy" id="157692"/>
    <lineage>
        <taxon>Bacteria</taxon>
        <taxon>Fusobacteriati</taxon>
        <taxon>Fusobacteriota</taxon>
        <taxon>Fusobacteriia</taxon>
        <taxon>Fusobacteriales</taxon>
        <taxon>Leptotrichiaceae</taxon>
        <taxon>Pseudoleptotrichia</taxon>
    </lineage>
</organism>
<proteinExistence type="predicted"/>
<name>A0A510J828_9FUSO</name>
<evidence type="ECO:0000259" key="1">
    <source>
        <dbReference type="Pfam" id="PF21821"/>
    </source>
</evidence>
<evidence type="ECO:0000313" key="3">
    <source>
        <dbReference type="Proteomes" id="UP000321606"/>
    </source>
</evidence>
<dbReference type="RefSeq" id="WP_026737021.1">
    <property type="nucleotide sequence ID" value="NZ_AP019822.1"/>
</dbReference>
<dbReference type="EMBL" id="AP019822">
    <property type="protein sequence ID" value="BBM35460.1"/>
    <property type="molecule type" value="Genomic_DNA"/>
</dbReference>
<protein>
    <recommendedName>
        <fullName evidence="1">Dit-like phage tail protein N-terminal domain-containing protein</fullName>
    </recommendedName>
</protein>
<reference evidence="2 3" key="1">
    <citation type="submission" date="2019-07" db="EMBL/GenBank/DDBJ databases">
        <title>Complete Genome Sequence of Leptotrichia goodfellowii Strain JCM 16774.</title>
        <authorList>
            <person name="Watanabe S."/>
            <person name="Cui L."/>
        </authorList>
    </citation>
    <scope>NUCLEOTIDE SEQUENCE [LARGE SCALE GENOMIC DNA]</scope>
    <source>
        <strain evidence="2 3">JCM16774</strain>
    </source>
</reference>
<dbReference type="Proteomes" id="UP000321606">
    <property type="component" value="Chromosome"/>
</dbReference>
<sequence length="164" mass="19214">MLKYDGFFGALPFRSVSNGINWQKEITSRKTYLGYEDNDHRYFKAKEINLTIIFEGRLKKLYLTALQSMWENNDKQVLILLKHGQIFKNMVIKNISNTQEYDNERDNIIELNVSFQEMRYGVPGGNIYDDIKNVTQQDSMFTQVVGIAKEKLNNIVNLYSRAIK</sequence>
<evidence type="ECO:0000313" key="2">
    <source>
        <dbReference type="EMBL" id="BBM35460.1"/>
    </source>
</evidence>
<dbReference type="OrthoDB" id="80524at2"/>
<accession>A0A510J828</accession>
<dbReference type="AlphaFoldDB" id="A0A510J828"/>